<dbReference type="GO" id="GO:0071586">
    <property type="term" value="P:CAAX-box protein processing"/>
    <property type="evidence" value="ECO:0007669"/>
    <property type="project" value="InterPro"/>
</dbReference>
<comment type="caution">
    <text evidence="13">The sequence shown here is derived from an EMBL/GenBank/DDBJ whole genome shotgun (WGS) entry which is preliminary data.</text>
</comment>
<evidence type="ECO:0000256" key="2">
    <source>
        <dbReference type="ARBA" id="ARBA00006897"/>
    </source>
</evidence>
<evidence type="ECO:0000256" key="10">
    <source>
        <dbReference type="ARBA" id="ARBA00049729"/>
    </source>
</evidence>
<evidence type="ECO:0000256" key="3">
    <source>
        <dbReference type="ARBA" id="ARBA00022670"/>
    </source>
</evidence>
<feature type="transmembrane region" description="Helical" evidence="11">
    <location>
        <begin position="51"/>
        <end position="69"/>
    </location>
</feature>
<evidence type="ECO:0000256" key="5">
    <source>
        <dbReference type="ARBA" id="ARBA00022801"/>
    </source>
</evidence>
<evidence type="ECO:0000256" key="4">
    <source>
        <dbReference type="ARBA" id="ARBA00022692"/>
    </source>
</evidence>
<keyword evidence="6" id="KW-0256">Endoplasmic reticulum</keyword>
<keyword evidence="14" id="KW-1185">Reference proteome</keyword>
<dbReference type="EC" id="3.4.26.1" evidence="10"/>
<dbReference type="PANTHER" id="PTHR13046">
    <property type="entry name" value="PROTEASE U48 CAAX PRENYL PROTEASE RCE1"/>
    <property type="match status" value="1"/>
</dbReference>
<feature type="domain" description="CAAX prenyl protease 2/Lysostaphin resistance protein A-like" evidence="12">
    <location>
        <begin position="141"/>
        <end position="189"/>
    </location>
</feature>
<evidence type="ECO:0000256" key="8">
    <source>
        <dbReference type="ARBA" id="ARBA00023136"/>
    </source>
</evidence>
<evidence type="ECO:0000256" key="7">
    <source>
        <dbReference type="ARBA" id="ARBA00022989"/>
    </source>
</evidence>
<dbReference type="InterPro" id="IPR039731">
    <property type="entry name" value="Rce1"/>
</dbReference>
<dbReference type="Proteomes" id="UP001150569">
    <property type="component" value="Unassembled WGS sequence"/>
</dbReference>
<comment type="catalytic activity">
    <reaction evidence="9">
        <text>Hydrolyzes the peptide bond -P2-(S-farnesyl or geranylgeranyl)C-P1'-P2'-P3'-COOH where P1' and P2' are amino acids with aliphatic sidechains and P3' is any C-terminal residue.</text>
        <dbReference type="EC" id="3.4.26.1"/>
    </reaction>
</comment>
<evidence type="ECO:0000256" key="9">
    <source>
        <dbReference type="ARBA" id="ARBA00047280"/>
    </source>
</evidence>
<name>A0A9W8DPJ9_9FUNG</name>
<comment type="subcellular location">
    <subcellularLocation>
        <location evidence="1">Endoplasmic reticulum membrane</location>
        <topology evidence="1">Multi-pass membrane protein</topology>
    </subcellularLocation>
</comment>
<dbReference type="InterPro" id="IPR003675">
    <property type="entry name" value="Rce1/LyrA-like_dom"/>
</dbReference>
<gene>
    <name evidence="13" type="primary">RCE1_2</name>
    <name evidence="13" type="ORF">IWQ60_009306</name>
</gene>
<keyword evidence="4 11" id="KW-0812">Transmembrane</keyword>
<dbReference type="Pfam" id="PF02517">
    <property type="entry name" value="Rce1-like"/>
    <property type="match status" value="1"/>
</dbReference>
<keyword evidence="7 11" id="KW-1133">Transmembrane helix</keyword>
<organism evidence="13 14">
    <name type="scientific">Tieghemiomyces parasiticus</name>
    <dbReference type="NCBI Taxonomy" id="78921"/>
    <lineage>
        <taxon>Eukaryota</taxon>
        <taxon>Fungi</taxon>
        <taxon>Fungi incertae sedis</taxon>
        <taxon>Zoopagomycota</taxon>
        <taxon>Kickxellomycotina</taxon>
        <taxon>Dimargaritomycetes</taxon>
        <taxon>Dimargaritales</taxon>
        <taxon>Dimargaritaceae</taxon>
        <taxon>Tieghemiomyces</taxon>
    </lineage>
</organism>
<reference evidence="13" key="1">
    <citation type="submission" date="2022-07" db="EMBL/GenBank/DDBJ databases">
        <title>Phylogenomic reconstructions and comparative analyses of Kickxellomycotina fungi.</title>
        <authorList>
            <person name="Reynolds N.K."/>
            <person name="Stajich J.E."/>
            <person name="Barry K."/>
            <person name="Grigoriev I.V."/>
            <person name="Crous P."/>
            <person name="Smith M.E."/>
        </authorList>
    </citation>
    <scope>NUCLEOTIDE SEQUENCE</scope>
    <source>
        <strain evidence="13">RSA 861</strain>
    </source>
</reference>
<keyword evidence="5" id="KW-0378">Hydrolase</keyword>
<evidence type="ECO:0000259" key="12">
    <source>
        <dbReference type="Pfam" id="PF02517"/>
    </source>
</evidence>
<dbReference type="EMBL" id="JANBPT010000768">
    <property type="protein sequence ID" value="KAJ1913199.1"/>
    <property type="molecule type" value="Genomic_DNA"/>
</dbReference>
<keyword evidence="8 11" id="KW-0472">Membrane</keyword>
<evidence type="ECO:0000256" key="11">
    <source>
        <dbReference type="SAM" id="Phobius"/>
    </source>
</evidence>
<sequence>MVAPVLQLSPEQAYALTAVHAILFVGSLYVGRRTDLPRDHPRAIKARIGRVLGAIALSVVLTAWVAHQYRAHSDWTGAATFRALLHQGGFTNHNWPVALAWGLGSILTLFAGPLYVDYLAVRHQPRWPIVVARHWAEDLSTLVGWRNLVLAPLFEEAVFRGLVVPLWLNAGLSLPMTVFASPVFFGLSKSRATIGIVGAG</sequence>
<feature type="transmembrane region" description="Helical" evidence="11">
    <location>
        <begin position="12"/>
        <end position="30"/>
    </location>
</feature>
<comment type="similarity">
    <text evidence="2">Belongs to the peptidase U48 family.</text>
</comment>
<evidence type="ECO:0000313" key="14">
    <source>
        <dbReference type="Proteomes" id="UP001150569"/>
    </source>
</evidence>
<dbReference type="GO" id="GO:0005789">
    <property type="term" value="C:endoplasmic reticulum membrane"/>
    <property type="evidence" value="ECO:0007669"/>
    <property type="project" value="UniProtKB-SubCell"/>
</dbReference>
<proteinExistence type="inferred from homology"/>
<dbReference type="PANTHER" id="PTHR13046:SF0">
    <property type="entry name" value="CAAX PRENYL PROTEASE 2"/>
    <property type="match status" value="1"/>
</dbReference>
<evidence type="ECO:0000256" key="6">
    <source>
        <dbReference type="ARBA" id="ARBA00022824"/>
    </source>
</evidence>
<evidence type="ECO:0000256" key="1">
    <source>
        <dbReference type="ARBA" id="ARBA00004477"/>
    </source>
</evidence>
<accession>A0A9W8DPJ9</accession>
<dbReference type="OrthoDB" id="271604at2759"/>
<feature type="transmembrane region" description="Helical" evidence="11">
    <location>
        <begin position="95"/>
        <end position="116"/>
    </location>
</feature>
<evidence type="ECO:0000313" key="13">
    <source>
        <dbReference type="EMBL" id="KAJ1913199.1"/>
    </source>
</evidence>
<keyword evidence="3 13" id="KW-0645">Protease</keyword>
<dbReference type="GO" id="GO:0004222">
    <property type="term" value="F:metalloendopeptidase activity"/>
    <property type="evidence" value="ECO:0007669"/>
    <property type="project" value="InterPro"/>
</dbReference>
<dbReference type="AlphaFoldDB" id="A0A9W8DPJ9"/>
<protein>
    <recommendedName>
        <fullName evidence="10">intramembrane prenyl-peptidase Rce1</fullName>
        <ecNumber evidence="10">3.4.26.1</ecNumber>
    </recommendedName>
</protein>